<dbReference type="OrthoDB" id="367230at2759"/>
<evidence type="ECO:0000313" key="3">
    <source>
        <dbReference type="EMBL" id="CDR94510.1"/>
    </source>
</evidence>
<dbReference type="PANTHER" id="PTHR21228:SF40">
    <property type="entry name" value="LD45607P"/>
    <property type="match status" value="1"/>
</dbReference>
<dbReference type="Pfam" id="PF26188">
    <property type="entry name" value="RESC6"/>
    <property type="match status" value="1"/>
</dbReference>
<feature type="coiled-coil region" evidence="1">
    <location>
        <begin position="161"/>
        <end position="188"/>
    </location>
</feature>
<evidence type="ECO:0000313" key="4">
    <source>
        <dbReference type="Proteomes" id="UP000033188"/>
    </source>
</evidence>
<dbReference type="GeneID" id="24563051"/>
<dbReference type="GO" id="GO:0035770">
    <property type="term" value="C:ribonucleoprotein granule"/>
    <property type="evidence" value="ECO:0007669"/>
    <property type="project" value="TreeGrafter"/>
</dbReference>
<dbReference type="GO" id="GO:0003723">
    <property type="term" value="F:RNA binding"/>
    <property type="evidence" value="ECO:0007669"/>
    <property type="project" value="TreeGrafter"/>
</dbReference>
<dbReference type="InterPro" id="IPR058917">
    <property type="entry name" value="RESC6_dom"/>
</dbReference>
<dbReference type="GO" id="GO:0044528">
    <property type="term" value="P:regulation of mitochondrial mRNA stability"/>
    <property type="evidence" value="ECO:0007669"/>
    <property type="project" value="TreeGrafter"/>
</dbReference>
<gene>
    <name evidence="3" type="ORF">BBBOND_0108080</name>
</gene>
<reference evidence="4" key="1">
    <citation type="journal article" date="2014" name="Nucleic Acids Res.">
        <title>The evolutionary dynamics of variant antigen genes in Babesia reveal a history of genomic innovation underlying host-parasite interaction.</title>
        <authorList>
            <person name="Jackson A.P."/>
            <person name="Otto T.D."/>
            <person name="Darby A."/>
            <person name="Ramaprasad A."/>
            <person name="Xia D."/>
            <person name="Echaide I.E."/>
            <person name="Farber M."/>
            <person name="Gahlot S."/>
            <person name="Gamble J."/>
            <person name="Gupta D."/>
            <person name="Gupta Y."/>
            <person name="Jackson L."/>
            <person name="Malandrin L."/>
            <person name="Malas T.B."/>
            <person name="Moussa E."/>
            <person name="Nair M."/>
            <person name="Reid A.J."/>
            <person name="Sanders M."/>
            <person name="Sharma J."/>
            <person name="Tracey A."/>
            <person name="Quail M.A."/>
            <person name="Weir W."/>
            <person name="Wastling J.M."/>
            <person name="Hall N."/>
            <person name="Willadsen P."/>
            <person name="Lingelbach K."/>
            <person name="Shiels B."/>
            <person name="Tait A."/>
            <person name="Berriman M."/>
            <person name="Allred D.R."/>
            <person name="Pain A."/>
        </authorList>
    </citation>
    <scope>NUCLEOTIDE SEQUENCE [LARGE SCALE GENOMIC DNA]</scope>
    <source>
        <strain evidence="4">Bond</strain>
    </source>
</reference>
<dbReference type="KEGG" id="bbig:BBBOND_0108080"/>
<dbReference type="GO" id="GO:0000963">
    <property type="term" value="P:mitochondrial RNA processing"/>
    <property type="evidence" value="ECO:0007669"/>
    <property type="project" value="TreeGrafter"/>
</dbReference>
<sequence>MRGIPARARFRRALQAEHRPGARIAEPDWQERNDRVFRDRLVHMPEQFAEASQRYSSDPRDYLLSSLLRHCVTRRSRTRGWDVERSQFMSSVADGTAELMDKLLACECGIVLRCFQKMEYRDYALQRALIERMLQRGQAFSPYAAVSALSTLAEGYAGSGASQWRTRMEETERLLRRLLAQVRAHMDRFNLGSLARLTNTISRLPCDVGGVLSSVRDSLFNRHIPESDAALWTEEVVHFFANGLSRKGMLDKKLFDFLRERIMESCPGYSVDTLVSLSNAYSKFGSAEAAGYIELFTRLAEEIVTQRHQLTNRHVCVVANAFAMSCLCHEDLLEVIDDSFVFGIDAYDGRQIAMMIHAFNKLGYRSRNNRFIWRKCTEHLDTYSWQGLTMIFHAYTKGEIRDQATTAKFCQRFVQLFDDLERQRSGVAAHGPTGADLPQPTTYVSLVYSLVKGNILQSDELLVHLAKGCLSNLSTYEPDEIANLALAFSRIRNYAMRDGEGTRQELSRLCQEMLEGLTMRLGETRLQFSAFSMAKVVEALGDCAFMQSAQAVLGLVKRNILILDRLSYTHITAIVIHDDDLMSVLNSLKHNKRIRHAQASAPPAAAQHRSV</sequence>
<accession>A0A061D9U5</accession>
<proteinExistence type="predicted"/>
<name>A0A061D9U5_BABBI</name>
<dbReference type="Proteomes" id="UP000033188">
    <property type="component" value="Chromosome 1"/>
</dbReference>
<evidence type="ECO:0000259" key="2">
    <source>
        <dbReference type="Pfam" id="PF26188"/>
    </source>
</evidence>
<protein>
    <recommendedName>
        <fullName evidence="2">RNA-editing substrate-binding complex 6 protein domain-containing protein</fullName>
    </recommendedName>
</protein>
<dbReference type="EMBL" id="LK391707">
    <property type="protein sequence ID" value="CDR94510.1"/>
    <property type="molecule type" value="Genomic_DNA"/>
</dbReference>
<dbReference type="InterPro" id="IPR050870">
    <property type="entry name" value="FAST_kinase"/>
</dbReference>
<dbReference type="OMA" id="IHQRIET"/>
<organism evidence="3 4">
    <name type="scientific">Babesia bigemina</name>
    <dbReference type="NCBI Taxonomy" id="5866"/>
    <lineage>
        <taxon>Eukaryota</taxon>
        <taxon>Sar</taxon>
        <taxon>Alveolata</taxon>
        <taxon>Apicomplexa</taxon>
        <taxon>Aconoidasida</taxon>
        <taxon>Piroplasmida</taxon>
        <taxon>Babesiidae</taxon>
        <taxon>Babesia</taxon>
    </lineage>
</organism>
<feature type="domain" description="RNA-editing substrate-binding complex 6 protein" evidence="2">
    <location>
        <begin position="240"/>
        <end position="366"/>
    </location>
</feature>
<evidence type="ECO:0000256" key="1">
    <source>
        <dbReference type="SAM" id="Coils"/>
    </source>
</evidence>
<dbReference type="STRING" id="5866.A0A061D9U5"/>
<dbReference type="PANTHER" id="PTHR21228">
    <property type="entry name" value="FAST LEU-RICH DOMAIN-CONTAINING"/>
    <property type="match status" value="1"/>
</dbReference>
<dbReference type="AlphaFoldDB" id="A0A061D9U5"/>
<keyword evidence="1" id="KW-0175">Coiled coil</keyword>
<dbReference type="GO" id="GO:0005759">
    <property type="term" value="C:mitochondrial matrix"/>
    <property type="evidence" value="ECO:0007669"/>
    <property type="project" value="TreeGrafter"/>
</dbReference>
<keyword evidence="4" id="KW-1185">Reference proteome</keyword>
<dbReference type="VEuPathDB" id="PiroplasmaDB:BBBOND_0108080"/>
<dbReference type="RefSeq" id="XP_012766696.1">
    <property type="nucleotide sequence ID" value="XM_012911242.1"/>
</dbReference>